<dbReference type="Proteomes" id="UP000076830">
    <property type="component" value="Chromosome"/>
</dbReference>
<name>A0A167G4I1_9GAMM</name>
<dbReference type="EMBL" id="CP015249">
    <property type="protein sequence ID" value="ANB16147.1"/>
    <property type="molecule type" value="Genomic_DNA"/>
</dbReference>
<evidence type="ECO:0000313" key="3">
    <source>
        <dbReference type="Proteomes" id="UP000076830"/>
    </source>
</evidence>
<reference evidence="2 3" key="1">
    <citation type="submission" date="2016-04" db="EMBL/GenBank/DDBJ databases">
        <title>Complete genome sequence of Dokdonella koreensis DS-123T.</title>
        <authorList>
            <person name="Kim J.F."/>
            <person name="Lee H."/>
            <person name="Kwak M.-J."/>
        </authorList>
    </citation>
    <scope>NUCLEOTIDE SEQUENCE [LARGE SCALE GENOMIC DNA]</scope>
    <source>
        <strain evidence="2 3">DS-123</strain>
    </source>
</reference>
<dbReference type="OrthoDB" id="7058586at2"/>
<dbReference type="RefSeq" id="WP_067642651.1">
    <property type="nucleotide sequence ID" value="NZ_CP015249.1"/>
</dbReference>
<sequence>MSSTVRAVRTFPSTRIPSRSGGLPVEVVLVAQLGPGGGDHLIEHAAARQRGHETFVDALDEPSARLGAMDLGNGDATSLYSFVVGAGGHPFHRHAGHRVFTAISGSAGAQLRFSTAPDAQVADDPHAFVAALHHVDIPADCLFTVRFGGGTWHQFVPLRPRSAHPALFALSCHTNELGGDLAPELRRRVLANDASIPALTEVLPAPVRALLESAAFDATRVATTALSLEAPPMSRLGRASGALRRVLGRIRARIARLRRPVGFLADNGAGSRRTAPAAVADDSLLRDQLARLPVHEDAVEWVTGATAFASPSATAALAAILAGFLENRPLGVSRLMRLRNRLVRPLGLRTSPLGCPVSSLLSSEPSAPLFEGRFPVLAQRIDAADASAEVILGADDAHLVFRSCVGVERLPDGRMRCTLGTRVHTLNRFGRFYMAMIGPVHRHYIAPTLLRQAVDHATKPQRQPGEAIDSRKRPVRSGRDC</sequence>
<evidence type="ECO:0008006" key="4">
    <source>
        <dbReference type="Google" id="ProtNLM"/>
    </source>
</evidence>
<feature type="compositionally biased region" description="Basic and acidic residues" evidence="1">
    <location>
        <begin position="468"/>
        <end position="481"/>
    </location>
</feature>
<feature type="region of interest" description="Disordered" evidence="1">
    <location>
        <begin position="456"/>
        <end position="481"/>
    </location>
</feature>
<evidence type="ECO:0000256" key="1">
    <source>
        <dbReference type="SAM" id="MobiDB-lite"/>
    </source>
</evidence>
<accession>A0A167G4I1</accession>
<keyword evidence="3" id="KW-1185">Reference proteome</keyword>
<evidence type="ECO:0000313" key="2">
    <source>
        <dbReference type="EMBL" id="ANB16147.1"/>
    </source>
</evidence>
<dbReference type="PATRIC" id="fig|1300342.3.peg.106"/>
<proteinExistence type="predicted"/>
<gene>
    <name evidence="2" type="ORF">I596_107</name>
</gene>
<dbReference type="KEGG" id="dko:I596_107"/>
<dbReference type="Pfam" id="PF11066">
    <property type="entry name" value="DUF2867"/>
    <property type="match status" value="1"/>
</dbReference>
<dbReference type="STRING" id="1300342.I596_107"/>
<organism evidence="2 3">
    <name type="scientific">Dokdonella koreensis DS-123</name>
    <dbReference type="NCBI Taxonomy" id="1300342"/>
    <lineage>
        <taxon>Bacteria</taxon>
        <taxon>Pseudomonadati</taxon>
        <taxon>Pseudomonadota</taxon>
        <taxon>Gammaproteobacteria</taxon>
        <taxon>Lysobacterales</taxon>
        <taxon>Rhodanobacteraceae</taxon>
        <taxon>Dokdonella</taxon>
    </lineage>
</organism>
<dbReference type="InterPro" id="IPR021295">
    <property type="entry name" value="DUF2867"/>
</dbReference>
<protein>
    <recommendedName>
        <fullName evidence="4">DUF2867 domain-containing protein</fullName>
    </recommendedName>
</protein>
<dbReference type="AlphaFoldDB" id="A0A167G4I1"/>